<reference evidence="1 2" key="2">
    <citation type="journal article" date="2019" name="G3 (Bethesda)">
        <title>Hybrid Assembly of the Genome of the Entomopathogenic Nematode Steinernema carpocapsae Identifies the X-Chromosome.</title>
        <authorList>
            <person name="Serra L."/>
            <person name="Macchietto M."/>
            <person name="Macias-Munoz A."/>
            <person name="McGill C.J."/>
            <person name="Rodriguez I.M."/>
            <person name="Rodriguez B."/>
            <person name="Murad R."/>
            <person name="Mortazavi A."/>
        </authorList>
    </citation>
    <scope>NUCLEOTIDE SEQUENCE [LARGE SCALE GENOMIC DNA]</scope>
    <source>
        <strain evidence="1 2">ALL</strain>
    </source>
</reference>
<organism evidence="1 2">
    <name type="scientific">Steinernema carpocapsae</name>
    <name type="common">Entomopathogenic nematode</name>
    <dbReference type="NCBI Taxonomy" id="34508"/>
    <lineage>
        <taxon>Eukaryota</taxon>
        <taxon>Metazoa</taxon>
        <taxon>Ecdysozoa</taxon>
        <taxon>Nematoda</taxon>
        <taxon>Chromadorea</taxon>
        <taxon>Rhabditida</taxon>
        <taxon>Tylenchina</taxon>
        <taxon>Panagrolaimomorpha</taxon>
        <taxon>Strongyloidoidea</taxon>
        <taxon>Steinernematidae</taxon>
        <taxon>Steinernema</taxon>
    </lineage>
</organism>
<accession>A0A4U5LRB9</accession>
<evidence type="ECO:0000313" key="2">
    <source>
        <dbReference type="Proteomes" id="UP000298663"/>
    </source>
</evidence>
<comment type="caution">
    <text evidence="1">The sequence shown here is derived from an EMBL/GenBank/DDBJ whole genome shotgun (WGS) entry which is preliminary data.</text>
</comment>
<dbReference type="EMBL" id="AZBU02000013">
    <property type="protein sequence ID" value="TKR58531.1"/>
    <property type="molecule type" value="Genomic_DNA"/>
</dbReference>
<gene>
    <name evidence="1" type="ORF">L596_029961</name>
</gene>
<dbReference type="AlphaFoldDB" id="A0A4U5LRB9"/>
<dbReference type="Proteomes" id="UP000298663">
    <property type="component" value="Unassembled WGS sequence"/>
</dbReference>
<sequence length="68" mass="7935">MNFPWFSELKWPVAEIIGYDANIGKFIFHRETDENGIVTSVKMVALYFTTFVNSTLIERSPHQLRTRA</sequence>
<evidence type="ECO:0000313" key="1">
    <source>
        <dbReference type="EMBL" id="TKR58531.1"/>
    </source>
</evidence>
<keyword evidence="2" id="KW-1185">Reference proteome</keyword>
<proteinExistence type="predicted"/>
<reference evidence="1 2" key="1">
    <citation type="journal article" date="2015" name="Genome Biol.">
        <title>Comparative genomics of Steinernema reveals deeply conserved gene regulatory networks.</title>
        <authorList>
            <person name="Dillman A.R."/>
            <person name="Macchietto M."/>
            <person name="Porter C.F."/>
            <person name="Rogers A."/>
            <person name="Williams B."/>
            <person name="Antoshechkin I."/>
            <person name="Lee M.M."/>
            <person name="Goodwin Z."/>
            <person name="Lu X."/>
            <person name="Lewis E.E."/>
            <person name="Goodrich-Blair H."/>
            <person name="Stock S.P."/>
            <person name="Adams B.J."/>
            <person name="Sternberg P.W."/>
            <person name="Mortazavi A."/>
        </authorList>
    </citation>
    <scope>NUCLEOTIDE SEQUENCE [LARGE SCALE GENOMIC DNA]</scope>
    <source>
        <strain evidence="1 2">ALL</strain>
    </source>
</reference>
<protein>
    <submittedName>
        <fullName evidence="1">Uncharacterized protein</fullName>
    </submittedName>
</protein>
<name>A0A4U5LRB9_STECR</name>
<dbReference type="OrthoDB" id="5875602at2759"/>